<reference evidence="3 4" key="1">
    <citation type="submission" date="2024-09" db="EMBL/GenBank/DDBJ databases">
        <authorList>
            <person name="Sun Q."/>
            <person name="Mori K."/>
        </authorList>
    </citation>
    <scope>NUCLEOTIDE SEQUENCE [LARGE SCALE GENOMIC DNA]</scope>
    <source>
        <strain evidence="3 4">CGMCC 1.9126</strain>
    </source>
</reference>
<proteinExistence type="predicted"/>
<gene>
    <name evidence="3" type="ORF">ACFFHF_23000</name>
</gene>
<sequence>MSKFDPAMLNVTYFPPATPFKPVDERKYTLTHSDVTGELFLTIGYCYDYDAVNSKFRDEVLAEWKPVMGQYTLLGKVYVTNGEFDENYALIRFHIFQKELPLALTAMVYGDQKFYQNYPWLLDSPIYIQFESSYPQYNQYMYFGTPRYYLTTALKQRVV</sequence>
<keyword evidence="4" id="KW-1185">Reference proteome</keyword>
<dbReference type="Proteomes" id="UP001589738">
    <property type="component" value="Unassembled WGS sequence"/>
</dbReference>
<dbReference type="EMBL" id="JBHLUU010000127">
    <property type="protein sequence ID" value="MFC0478060.1"/>
    <property type="molecule type" value="Genomic_DNA"/>
</dbReference>
<dbReference type="PANTHER" id="PTHR31750:SF4">
    <property type="entry name" value="LP06106P"/>
    <property type="match status" value="1"/>
</dbReference>
<evidence type="ECO:0000259" key="2">
    <source>
        <dbReference type="Pfam" id="PF12638"/>
    </source>
</evidence>
<evidence type="ECO:0000313" key="4">
    <source>
        <dbReference type="Proteomes" id="UP001589738"/>
    </source>
</evidence>
<feature type="domain" description="Staygreen protein" evidence="2">
    <location>
        <begin position="3"/>
        <end position="148"/>
    </location>
</feature>
<protein>
    <submittedName>
        <fullName evidence="3">Staygreen family protein</fullName>
    </submittedName>
</protein>
<name>A0ABV6KYX1_9BACI</name>
<dbReference type="Pfam" id="PF12638">
    <property type="entry name" value="Staygreen"/>
    <property type="match status" value="1"/>
</dbReference>
<organism evidence="3 4">
    <name type="scientific">Robertmurraya beringensis</name>
    <dbReference type="NCBI Taxonomy" id="641660"/>
    <lineage>
        <taxon>Bacteria</taxon>
        <taxon>Bacillati</taxon>
        <taxon>Bacillota</taxon>
        <taxon>Bacilli</taxon>
        <taxon>Bacillales</taxon>
        <taxon>Bacillaceae</taxon>
        <taxon>Robertmurraya</taxon>
    </lineage>
</organism>
<evidence type="ECO:0000256" key="1">
    <source>
        <dbReference type="ARBA" id="ARBA00022946"/>
    </source>
</evidence>
<dbReference type="RefSeq" id="WP_160548830.1">
    <property type="nucleotide sequence ID" value="NZ_JBHLUU010000127.1"/>
</dbReference>
<evidence type="ECO:0000313" key="3">
    <source>
        <dbReference type="EMBL" id="MFC0478060.1"/>
    </source>
</evidence>
<dbReference type="PANTHER" id="PTHR31750">
    <property type="entry name" value="PROTEIN STAY-GREEN 1, CHLOROPLASTIC-RELATED"/>
    <property type="match status" value="1"/>
</dbReference>
<keyword evidence="1" id="KW-0809">Transit peptide</keyword>
<dbReference type="InterPro" id="IPR024438">
    <property type="entry name" value="Staygreen"/>
</dbReference>
<accession>A0ABV6KYX1</accession>
<comment type="caution">
    <text evidence="3">The sequence shown here is derived from an EMBL/GenBank/DDBJ whole genome shotgun (WGS) entry which is preliminary data.</text>
</comment>